<organism evidence="2 3">
    <name type="scientific">Pleurodeles waltl</name>
    <name type="common">Iberian ribbed newt</name>
    <dbReference type="NCBI Taxonomy" id="8319"/>
    <lineage>
        <taxon>Eukaryota</taxon>
        <taxon>Metazoa</taxon>
        <taxon>Chordata</taxon>
        <taxon>Craniata</taxon>
        <taxon>Vertebrata</taxon>
        <taxon>Euteleostomi</taxon>
        <taxon>Amphibia</taxon>
        <taxon>Batrachia</taxon>
        <taxon>Caudata</taxon>
        <taxon>Salamandroidea</taxon>
        <taxon>Salamandridae</taxon>
        <taxon>Pleurodelinae</taxon>
        <taxon>Pleurodeles</taxon>
    </lineage>
</organism>
<accession>A0AAV7SP98</accession>
<keyword evidence="3" id="KW-1185">Reference proteome</keyword>
<feature type="region of interest" description="Disordered" evidence="1">
    <location>
        <begin position="1"/>
        <end position="27"/>
    </location>
</feature>
<evidence type="ECO:0000256" key="1">
    <source>
        <dbReference type="SAM" id="MobiDB-lite"/>
    </source>
</evidence>
<gene>
    <name evidence="2" type="ORF">NDU88_006322</name>
</gene>
<name>A0AAV7SP98_PLEWA</name>
<dbReference type="EMBL" id="JANPWB010000008">
    <property type="protein sequence ID" value="KAJ1165905.1"/>
    <property type="molecule type" value="Genomic_DNA"/>
</dbReference>
<feature type="region of interest" description="Disordered" evidence="1">
    <location>
        <begin position="42"/>
        <end position="97"/>
    </location>
</feature>
<reference evidence="2" key="1">
    <citation type="journal article" date="2022" name="bioRxiv">
        <title>Sequencing and chromosome-scale assembly of the giantPleurodeles waltlgenome.</title>
        <authorList>
            <person name="Brown T."/>
            <person name="Elewa A."/>
            <person name="Iarovenko S."/>
            <person name="Subramanian E."/>
            <person name="Araus A.J."/>
            <person name="Petzold A."/>
            <person name="Susuki M."/>
            <person name="Suzuki K.-i.T."/>
            <person name="Hayashi T."/>
            <person name="Toyoda A."/>
            <person name="Oliveira C."/>
            <person name="Osipova E."/>
            <person name="Leigh N.D."/>
            <person name="Simon A."/>
            <person name="Yun M.H."/>
        </authorList>
    </citation>
    <scope>NUCLEOTIDE SEQUENCE</scope>
    <source>
        <strain evidence="2">20211129_DDA</strain>
        <tissue evidence="2">Liver</tissue>
    </source>
</reference>
<dbReference type="AlphaFoldDB" id="A0AAV7SP98"/>
<dbReference type="Proteomes" id="UP001066276">
    <property type="component" value="Chromosome 4_2"/>
</dbReference>
<proteinExistence type="predicted"/>
<evidence type="ECO:0000313" key="2">
    <source>
        <dbReference type="EMBL" id="KAJ1165905.1"/>
    </source>
</evidence>
<comment type="caution">
    <text evidence="2">The sequence shown here is derived from an EMBL/GenBank/DDBJ whole genome shotgun (WGS) entry which is preliminary data.</text>
</comment>
<sequence>MHAPVRGPPSQGAARPEDAAHGSRIQGDGSLLLQVIFGRQSPSVFGESQGGPGGASPMLLQSRSLHGQDSRSSEPGPRPHPTPCSSAGPTRDQLPRV</sequence>
<evidence type="ECO:0000313" key="3">
    <source>
        <dbReference type="Proteomes" id="UP001066276"/>
    </source>
</evidence>
<protein>
    <submittedName>
        <fullName evidence="2">Uncharacterized protein</fullName>
    </submittedName>
</protein>